<dbReference type="AlphaFoldDB" id="A0ABD1IUX3"/>
<feature type="compositionally biased region" description="Basic residues" evidence="1">
    <location>
        <begin position="387"/>
        <end position="401"/>
    </location>
</feature>
<organism evidence="2 3">
    <name type="scientific">Coilia grayii</name>
    <name type="common">Gray's grenadier anchovy</name>
    <dbReference type="NCBI Taxonomy" id="363190"/>
    <lineage>
        <taxon>Eukaryota</taxon>
        <taxon>Metazoa</taxon>
        <taxon>Chordata</taxon>
        <taxon>Craniata</taxon>
        <taxon>Vertebrata</taxon>
        <taxon>Euteleostomi</taxon>
        <taxon>Actinopterygii</taxon>
        <taxon>Neopterygii</taxon>
        <taxon>Teleostei</taxon>
        <taxon>Clupei</taxon>
        <taxon>Clupeiformes</taxon>
        <taxon>Clupeoidei</taxon>
        <taxon>Engraulidae</taxon>
        <taxon>Coilinae</taxon>
        <taxon>Coilia</taxon>
    </lineage>
</organism>
<dbReference type="Proteomes" id="UP001591681">
    <property type="component" value="Unassembled WGS sequence"/>
</dbReference>
<dbReference type="InterPro" id="IPR052458">
    <property type="entry name" value="PcG_PRC1-like_component"/>
</dbReference>
<dbReference type="EMBL" id="JBHFQA010000023">
    <property type="protein sequence ID" value="KAL2078764.1"/>
    <property type="molecule type" value="Genomic_DNA"/>
</dbReference>
<dbReference type="PANTHER" id="PTHR46389:SF4">
    <property type="entry name" value="CHROMOBOX PROTEIN HOMOLOG 6"/>
    <property type="match status" value="1"/>
</dbReference>
<evidence type="ECO:0000313" key="2">
    <source>
        <dbReference type="EMBL" id="KAL2078764.1"/>
    </source>
</evidence>
<feature type="region of interest" description="Disordered" evidence="1">
    <location>
        <begin position="456"/>
        <end position="498"/>
    </location>
</feature>
<comment type="caution">
    <text evidence="2">The sequence shown here is derived from an EMBL/GenBank/DDBJ whole genome shotgun (WGS) entry which is preliminary data.</text>
</comment>
<dbReference type="InterPro" id="IPR033773">
    <property type="entry name" value="CBX7_C"/>
</dbReference>
<protein>
    <submittedName>
        <fullName evidence="2">Uncharacterized protein</fullName>
    </submittedName>
</protein>
<name>A0ABD1IUX3_9TELE</name>
<dbReference type="Pfam" id="PF17218">
    <property type="entry name" value="CBX7_C"/>
    <property type="match status" value="1"/>
</dbReference>
<evidence type="ECO:0000256" key="1">
    <source>
        <dbReference type="SAM" id="MobiDB-lite"/>
    </source>
</evidence>
<feature type="compositionally biased region" description="Low complexity" evidence="1">
    <location>
        <begin position="463"/>
        <end position="479"/>
    </location>
</feature>
<sequence>MPMPPGQPMGFTCFCVVPKRPHREREQEMYGPKKRGPKPKTLLLKARAQAKAASSSRILPLRQQQQQPPKPSARPPTSCSSLASPRPPTSCSSFPSPRPPTSSSSPSPAPLSNAKLQSGAAQHKLKKDIHRCHRMSRRPLTRPDPLSQPMGSSAALAARPPSFSETVRILNRKVKPREVKRGRIILNLKVLDKPGGAARPLANHRTRAPQPQQASPAHRSMHAGRQTVPPRTRVAGKSRRFGEVPYRGLQMLSALPSGTHRAQRAPSEPTRPPVDRTGPPALPLANPRVPGSDMDLVGHPKASSTPPEHLPPPSGVDGPCLAPPSVQPIPNTPGGARPWPDPPSLQPHAAGDPPSPPSSPLSPSSSSDDANGVQILDLSLAQDVAARGRRGDHRHLHHPGRCHNDFSSEPHYGARLCPGDGDGDPDWHPEMTVRCANVVVTDVTTNLLTVTIKEFCPPTSADADSPATGPSPTTPTNSARTGPAASPQQPILPPQAKP</sequence>
<accession>A0ABD1IUX3</accession>
<feature type="region of interest" description="Disordered" evidence="1">
    <location>
        <begin position="194"/>
        <end position="371"/>
    </location>
</feature>
<reference evidence="2 3" key="1">
    <citation type="submission" date="2024-09" db="EMBL/GenBank/DDBJ databases">
        <title>A chromosome-level genome assembly of Gray's grenadier anchovy, Coilia grayii.</title>
        <authorList>
            <person name="Fu Z."/>
        </authorList>
    </citation>
    <scope>NUCLEOTIDE SEQUENCE [LARGE SCALE GENOMIC DNA]</scope>
    <source>
        <strain evidence="2">G4</strain>
        <tissue evidence="2">Muscle</tissue>
    </source>
</reference>
<feature type="compositionally biased region" description="Pro residues" evidence="1">
    <location>
        <begin position="321"/>
        <end position="331"/>
    </location>
</feature>
<feature type="region of interest" description="Disordered" evidence="1">
    <location>
        <begin position="385"/>
        <end position="408"/>
    </location>
</feature>
<keyword evidence="3" id="KW-1185">Reference proteome</keyword>
<dbReference type="PANTHER" id="PTHR46389">
    <property type="entry name" value="POLYCOMB GROUP PROTEIN PC"/>
    <property type="match status" value="1"/>
</dbReference>
<feature type="compositionally biased region" description="Basic residues" evidence="1">
    <location>
        <begin position="123"/>
        <end position="140"/>
    </location>
</feature>
<gene>
    <name evidence="2" type="ORF">ACEWY4_026449</name>
</gene>
<proteinExistence type="predicted"/>
<feature type="compositionally biased region" description="Low complexity" evidence="1">
    <location>
        <begin position="40"/>
        <end position="67"/>
    </location>
</feature>
<feature type="region of interest" description="Disordered" evidence="1">
    <location>
        <begin position="21"/>
        <end position="162"/>
    </location>
</feature>
<evidence type="ECO:0000313" key="3">
    <source>
        <dbReference type="Proteomes" id="UP001591681"/>
    </source>
</evidence>
<feature type="compositionally biased region" description="Low complexity" evidence="1">
    <location>
        <begin position="89"/>
        <end position="106"/>
    </location>
</feature>